<evidence type="ECO:0000256" key="8">
    <source>
        <dbReference type="ARBA" id="ARBA00023235"/>
    </source>
</evidence>
<dbReference type="PANTHER" id="PTHR47529:SF1">
    <property type="entry name" value="PERIPLASMIC CHAPERONE PPID"/>
    <property type="match status" value="1"/>
</dbReference>
<dbReference type="InterPro" id="IPR052029">
    <property type="entry name" value="PpiD_chaperone"/>
</dbReference>
<dbReference type="PROSITE" id="PS01096">
    <property type="entry name" value="PPIC_PPIASE_1"/>
    <property type="match status" value="1"/>
</dbReference>
<evidence type="ECO:0000256" key="11">
    <source>
        <dbReference type="ARBA" id="ARBA00042775"/>
    </source>
</evidence>
<keyword evidence="3" id="KW-0997">Cell inner membrane</keyword>
<dbReference type="InterPro" id="IPR023058">
    <property type="entry name" value="PPIase_PpiC_CS"/>
</dbReference>
<dbReference type="InterPro" id="IPR000297">
    <property type="entry name" value="PPIase_PpiC"/>
</dbReference>
<evidence type="ECO:0000256" key="7">
    <source>
        <dbReference type="ARBA" id="ARBA00023186"/>
    </source>
</evidence>
<keyword evidence="7" id="KW-0143">Chaperone</keyword>
<evidence type="ECO:0000256" key="9">
    <source>
        <dbReference type="ARBA" id="ARBA00038408"/>
    </source>
</evidence>
<evidence type="ECO:0000256" key="5">
    <source>
        <dbReference type="ARBA" id="ARBA00022989"/>
    </source>
</evidence>
<dbReference type="SUPFAM" id="SSF54534">
    <property type="entry name" value="FKBP-like"/>
    <property type="match status" value="1"/>
</dbReference>
<dbReference type="AlphaFoldDB" id="A0A2S0MWB2"/>
<evidence type="ECO:0000256" key="6">
    <source>
        <dbReference type="ARBA" id="ARBA00023136"/>
    </source>
</evidence>
<evidence type="ECO:0000256" key="12">
    <source>
        <dbReference type="PROSITE-ProRule" id="PRU00278"/>
    </source>
</evidence>
<dbReference type="PANTHER" id="PTHR47529">
    <property type="entry name" value="PEPTIDYL-PROLYL CIS-TRANS ISOMERASE D"/>
    <property type="match status" value="1"/>
</dbReference>
<dbReference type="Gene3D" id="1.10.4030.10">
    <property type="entry name" value="Porin chaperone SurA, peptide-binding domain"/>
    <property type="match status" value="1"/>
</dbReference>
<keyword evidence="12" id="KW-0697">Rotamase</keyword>
<gene>
    <name evidence="15" type="ORF">C6571_00510</name>
</gene>
<keyword evidence="16" id="KW-1185">Reference proteome</keyword>
<name>A0A2S0MWB2_9BURK</name>
<comment type="subcellular location">
    <subcellularLocation>
        <location evidence="1">Cell inner membrane</location>
        <topology evidence="1">Single-pass type II membrane protein</topology>
        <orientation evidence="1">Periplasmic side</orientation>
    </subcellularLocation>
</comment>
<keyword evidence="4 13" id="KW-0812">Transmembrane</keyword>
<feature type="transmembrane region" description="Helical" evidence="13">
    <location>
        <begin position="12"/>
        <end position="29"/>
    </location>
</feature>
<dbReference type="PROSITE" id="PS50198">
    <property type="entry name" value="PPIC_PPIASE_2"/>
    <property type="match status" value="1"/>
</dbReference>
<dbReference type="EMBL" id="CP027669">
    <property type="protein sequence ID" value="AVO39983.1"/>
    <property type="molecule type" value="Genomic_DNA"/>
</dbReference>
<dbReference type="InterPro" id="IPR046357">
    <property type="entry name" value="PPIase_dom_sf"/>
</dbReference>
<evidence type="ECO:0000256" key="13">
    <source>
        <dbReference type="SAM" id="Phobius"/>
    </source>
</evidence>
<sequence length="642" mass="70647">MFESIRKHSKIAMLVMFLLIIPSFVLVGIDSSYFSGSSPVVARVDGQDITQAEWDNAHRIESDRLRAQQPGIDGALLDSPQARYGTLERMVRDRVLQSAANKFHLQPSNARLASALQEIPEIAALRRPDGSLDAEAYRKLVATQGLTPEGFESRMRYDLAVNQVLGAVVNTSFATPAQADVTLAPLFQQRQIRVAHFKPTDFASKVQVSDADLETYYKANADQFKQPERADVEYVVLDLDAVRASIALNEDDLQTYYKENAAQFAGKEERKASHILIAAAKGAPAAQRAAAKARAEELLAQVRKAPETFAEVAKKNSQDPGSAGQGGDLGFFGRGAMVKPFEDAAFGLEKNAISDVVESDFGYHIIKLTDIKAARTPSFEEKRADIENQLRQQQSQRKFAEIAETFTNMVYEQSDSLAPVVEKLKLKLHTATGVTREMSAEDKGVLASAKLRAALFSSDSVENKRNTEAIEVGPNQLASARITRYTPARTLSFEEARDKVRRLFIAKKSQELARSEGEAKRAEWTKNPASAGKTLSAPVVVSRQDVHDQAPALVDKVLSEDPSHLPAWIGVDLGTQGYAVAEIARIVDTQTPAEAVAAQRREQYAQWLTKAEALAYYDWLKQRFKAQIKVPKPSTELVSAVG</sequence>
<protein>
    <recommendedName>
        <fullName evidence="10">Periplasmic chaperone PpiD</fullName>
    </recommendedName>
    <alternativeName>
        <fullName evidence="11">Periplasmic folding chaperone</fullName>
    </alternativeName>
</protein>
<dbReference type="InterPro" id="IPR027304">
    <property type="entry name" value="Trigger_fact/SurA_dom_sf"/>
</dbReference>
<accession>A0A2S0MWB2</accession>
<dbReference type="OrthoDB" id="9812372at2"/>
<comment type="similarity">
    <text evidence="9">Belongs to the PpiD chaperone family.</text>
</comment>
<proteinExistence type="inferred from homology"/>
<dbReference type="GO" id="GO:0005886">
    <property type="term" value="C:plasma membrane"/>
    <property type="evidence" value="ECO:0007669"/>
    <property type="project" value="UniProtKB-SubCell"/>
</dbReference>
<evidence type="ECO:0000256" key="2">
    <source>
        <dbReference type="ARBA" id="ARBA00022475"/>
    </source>
</evidence>
<dbReference type="Proteomes" id="UP000239326">
    <property type="component" value="Chromosome"/>
</dbReference>
<evidence type="ECO:0000256" key="3">
    <source>
        <dbReference type="ARBA" id="ARBA00022519"/>
    </source>
</evidence>
<dbReference type="Pfam" id="PF13616">
    <property type="entry name" value="Rotamase_3"/>
    <property type="match status" value="1"/>
</dbReference>
<dbReference type="Gene3D" id="3.10.50.40">
    <property type="match status" value="1"/>
</dbReference>
<keyword evidence="8 12" id="KW-0413">Isomerase</keyword>
<dbReference type="Pfam" id="PF13624">
    <property type="entry name" value="SurA_N_3"/>
    <property type="match status" value="1"/>
</dbReference>
<organism evidence="15 16">
    <name type="scientific">Simplicispira suum</name>
    <dbReference type="NCBI Taxonomy" id="2109915"/>
    <lineage>
        <taxon>Bacteria</taxon>
        <taxon>Pseudomonadati</taxon>
        <taxon>Pseudomonadota</taxon>
        <taxon>Betaproteobacteria</taxon>
        <taxon>Burkholderiales</taxon>
        <taxon>Comamonadaceae</taxon>
        <taxon>Simplicispira</taxon>
    </lineage>
</organism>
<keyword evidence="2" id="KW-1003">Cell membrane</keyword>
<reference evidence="15 16" key="1">
    <citation type="submission" date="2018-03" db="EMBL/GenBank/DDBJ databases">
        <title>Genome sequencing of Simplicispira sp.</title>
        <authorList>
            <person name="Kim S.-J."/>
            <person name="Heo J."/>
            <person name="Kwon S.-W."/>
        </authorList>
    </citation>
    <scope>NUCLEOTIDE SEQUENCE [LARGE SCALE GENOMIC DNA]</scope>
    <source>
        <strain evidence="15 16">SC1-8</strain>
    </source>
</reference>
<evidence type="ECO:0000256" key="1">
    <source>
        <dbReference type="ARBA" id="ARBA00004382"/>
    </source>
</evidence>
<dbReference type="KEGG" id="simp:C6571_00510"/>
<evidence type="ECO:0000313" key="16">
    <source>
        <dbReference type="Proteomes" id="UP000239326"/>
    </source>
</evidence>
<dbReference type="GO" id="GO:0003755">
    <property type="term" value="F:peptidyl-prolyl cis-trans isomerase activity"/>
    <property type="evidence" value="ECO:0007669"/>
    <property type="project" value="UniProtKB-KW"/>
</dbReference>
<dbReference type="RefSeq" id="WP_106444934.1">
    <property type="nucleotide sequence ID" value="NZ_CP027669.1"/>
</dbReference>
<keyword evidence="5 13" id="KW-1133">Transmembrane helix</keyword>
<evidence type="ECO:0000313" key="15">
    <source>
        <dbReference type="EMBL" id="AVO39983.1"/>
    </source>
</evidence>
<evidence type="ECO:0000256" key="4">
    <source>
        <dbReference type="ARBA" id="ARBA00022692"/>
    </source>
</evidence>
<evidence type="ECO:0000259" key="14">
    <source>
        <dbReference type="PROSITE" id="PS50198"/>
    </source>
</evidence>
<dbReference type="SUPFAM" id="SSF109998">
    <property type="entry name" value="Triger factor/SurA peptide-binding domain-like"/>
    <property type="match status" value="1"/>
</dbReference>
<feature type="domain" description="PpiC" evidence="14">
    <location>
        <begin position="267"/>
        <end position="370"/>
    </location>
</feature>
<dbReference type="Gene3D" id="6.10.140.970">
    <property type="match status" value="1"/>
</dbReference>
<keyword evidence="6 13" id="KW-0472">Membrane</keyword>
<evidence type="ECO:0000256" key="10">
    <source>
        <dbReference type="ARBA" id="ARBA00040743"/>
    </source>
</evidence>